<dbReference type="InterPro" id="IPR023430">
    <property type="entry name" value="Pept_HybD-like_dom_sf"/>
</dbReference>
<keyword evidence="3" id="KW-0064">Aspartyl protease</keyword>
<gene>
    <name evidence="5" type="ORF">DENIS_2143</name>
</gene>
<dbReference type="Pfam" id="PF01750">
    <property type="entry name" value="HycI"/>
    <property type="match status" value="1"/>
</dbReference>
<dbReference type="GO" id="GO:0016485">
    <property type="term" value="P:protein processing"/>
    <property type="evidence" value="ECO:0007669"/>
    <property type="project" value="TreeGrafter"/>
</dbReference>
<dbReference type="Proteomes" id="UP000288096">
    <property type="component" value="Unassembled WGS sequence"/>
</dbReference>
<sequence>MKNSPRIMILGVGCKLLTDEGFGIHVIEALDARHTFPDNVSIVDGGVLGLNLLGVISETDRLIVIDVIRNNGAPGTLCRIDHDDIPNRFRAKNSLHQIDFLEAMTVCRTVLDREPQTVILGVEPADVETCSVELTPVIRAKTEEMIRLILSELESLGVTWAEKGAVSENVSCNSL</sequence>
<evidence type="ECO:0000313" key="5">
    <source>
        <dbReference type="EMBL" id="GBC61183.1"/>
    </source>
</evidence>
<keyword evidence="4" id="KW-0378">Hydrolase</keyword>
<dbReference type="GO" id="GO:0008047">
    <property type="term" value="F:enzyme activator activity"/>
    <property type="evidence" value="ECO:0007669"/>
    <property type="project" value="InterPro"/>
</dbReference>
<dbReference type="PRINTS" id="PR00446">
    <property type="entry name" value="HYDRGNUPTAKE"/>
</dbReference>
<dbReference type="GO" id="GO:0004190">
    <property type="term" value="F:aspartic-type endopeptidase activity"/>
    <property type="evidence" value="ECO:0007669"/>
    <property type="project" value="UniProtKB-KW"/>
</dbReference>
<reference evidence="6" key="1">
    <citation type="submission" date="2017-11" db="EMBL/GenBank/DDBJ databases">
        <authorList>
            <person name="Watanabe M."/>
            <person name="Kojima H."/>
        </authorList>
    </citation>
    <scope>NUCLEOTIDE SEQUENCE [LARGE SCALE GENOMIC DNA]</scope>
    <source>
        <strain evidence="6">Tokyo 01</strain>
    </source>
</reference>
<keyword evidence="2" id="KW-0645">Protease</keyword>
<dbReference type="NCBIfam" id="TIGR00072">
    <property type="entry name" value="hydrog_prot"/>
    <property type="match status" value="1"/>
</dbReference>
<comment type="similarity">
    <text evidence="1">Belongs to the peptidase A31 family.</text>
</comment>
<dbReference type="InterPro" id="IPR000671">
    <property type="entry name" value="Peptidase_A31"/>
</dbReference>
<dbReference type="AlphaFoldDB" id="A0A401FW57"/>
<evidence type="ECO:0000256" key="2">
    <source>
        <dbReference type="ARBA" id="ARBA00022670"/>
    </source>
</evidence>
<evidence type="ECO:0000256" key="4">
    <source>
        <dbReference type="ARBA" id="ARBA00022801"/>
    </source>
</evidence>
<protein>
    <submittedName>
        <fullName evidence="5">HyaD/HybD family hydrogenase maturation endopept idase</fullName>
    </submittedName>
</protein>
<evidence type="ECO:0000313" key="6">
    <source>
        <dbReference type="Proteomes" id="UP000288096"/>
    </source>
</evidence>
<dbReference type="PANTHER" id="PTHR30302">
    <property type="entry name" value="HYDROGENASE 1 MATURATION PROTEASE"/>
    <property type="match status" value="1"/>
</dbReference>
<evidence type="ECO:0000256" key="3">
    <source>
        <dbReference type="ARBA" id="ARBA00022750"/>
    </source>
</evidence>
<dbReference type="CDD" id="cd06062">
    <property type="entry name" value="H2MP_MemB-H2up"/>
    <property type="match status" value="1"/>
</dbReference>
<dbReference type="SUPFAM" id="SSF53163">
    <property type="entry name" value="HybD-like"/>
    <property type="match status" value="1"/>
</dbReference>
<comment type="caution">
    <text evidence="5">The sequence shown here is derived from an EMBL/GenBank/DDBJ whole genome shotgun (WGS) entry which is preliminary data.</text>
</comment>
<organism evidence="5 6">
    <name type="scientific">Desulfonema ishimotonii</name>
    <dbReference type="NCBI Taxonomy" id="45657"/>
    <lineage>
        <taxon>Bacteria</taxon>
        <taxon>Pseudomonadati</taxon>
        <taxon>Thermodesulfobacteriota</taxon>
        <taxon>Desulfobacteria</taxon>
        <taxon>Desulfobacterales</taxon>
        <taxon>Desulfococcaceae</taxon>
        <taxon>Desulfonema</taxon>
    </lineage>
</organism>
<proteinExistence type="inferred from homology"/>
<name>A0A401FW57_9BACT</name>
<dbReference type="RefSeq" id="WP_231714472.1">
    <property type="nucleotide sequence ID" value="NZ_BEXT01000001.1"/>
</dbReference>
<evidence type="ECO:0000256" key="1">
    <source>
        <dbReference type="ARBA" id="ARBA00006814"/>
    </source>
</evidence>
<accession>A0A401FW57</accession>
<reference evidence="6" key="2">
    <citation type="submission" date="2019-01" db="EMBL/GenBank/DDBJ databases">
        <title>Genome sequence of Desulfonema ishimotonii strain Tokyo 01.</title>
        <authorList>
            <person name="Fukui M."/>
        </authorList>
    </citation>
    <scope>NUCLEOTIDE SEQUENCE [LARGE SCALE GENOMIC DNA]</scope>
    <source>
        <strain evidence="6">Tokyo 01</strain>
    </source>
</reference>
<dbReference type="EMBL" id="BEXT01000001">
    <property type="protein sequence ID" value="GBC61183.1"/>
    <property type="molecule type" value="Genomic_DNA"/>
</dbReference>
<dbReference type="PANTHER" id="PTHR30302:SF1">
    <property type="entry name" value="HYDROGENASE 2 MATURATION PROTEASE"/>
    <property type="match status" value="1"/>
</dbReference>
<keyword evidence="6" id="KW-1185">Reference proteome</keyword>
<dbReference type="Gene3D" id="3.40.50.1450">
    <property type="entry name" value="HybD-like"/>
    <property type="match status" value="1"/>
</dbReference>